<name>A0ACC1SHC9_9HYPO</name>
<dbReference type="EMBL" id="JANRMS010000452">
    <property type="protein sequence ID" value="KAJ3539608.1"/>
    <property type="molecule type" value="Genomic_DNA"/>
</dbReference>
<gene>
    <name evidence="1" type="ORF">NM208_g5417</name>
</gene>
<comment type="caution">
    <text evidence="1">The sequence shown here is derived from an EMBL/GenBank/DDBJ whole genome shotgun (WGS) entry which is preliminary data.</text>
</comment>
<accession>A0ACC1SHC9</accession>
<proteinExistence type="predicted"/>
<sequence>MDPLSPTARQPYEIFRDACQEFRDALTEKDKTLFNELPDATSMLKATHQHVESHPVHSSALTRCCRGINSLANRLSPYFDVANLFVSSQPEFAAIAWGSLGSNHVQFLEKVCAMFEMMSTLLPADEEYVSTLRSRLLSREHQRFNRIFRALAYIYADLIQFCFDMCKLFTRKRSKLLMLRTSFAYSTLWRPFDVGYDGLLQRWKQHREIFELEMSVSTTIQQLEASDRVEEMLRKFDGDGGNGTRTSYTKVLQQDDLPVRLKKWMDPPTWAHPLESSQHHRSTKTTEWFLEHPEVSRWLSQSSTDCAMSALSVQGKPGYGKTTLCATLVEYIQSNCLNQSSTDSAAVVYFFFDRQRRDNAEALGAFRAVLAQLLHTLRKDADILDIITLVWDQNRTGQTTASGNEILSALRLLDSRLSSLFMVMDGVDECYEYKELFDCIKQISRTFLRPRVWALSQDGVITLGENLEQLVILLATRASGMFLWARLLIEYLQSPYLSIRQRREAIEDLNRLQGLDSLYQEILRSLEQSSWQAARYNIIRAFQFVSYAPRPLHVDELRIAIMTPLSRSVDKEDIIPNFEKALAQMSGALIELDSDRQARFVHVSVLEYLTDPTREDQCLDLISKLVKERSLAERSCASCCIAYLLYYVLCLFPSRWQGVIPRRTMRSGFLTNLPLTFSEESELSLRLASDFLSAKRTIMTTTSWMLSMDDSNSLVYVEPMVACLNGAVKKLEKLSIELVELASSWGDVLIESPYEIWGPSISAFHKSSIWESVPGSEIVARFNTTASGGLRPICLKSHVTSDGKRLGILRLSTVSRQQRLENCLRRMVHRLFSKELNFEADIRLPNSSLGPFIQSIECIGEDEDQKVLVELPLAVTPDLSRIVSAGCAASIDQNFSSRTGEGQKQPGIQMLNFDFTQDPRGNMPFRLSLNQFKDTYALFVSNSREFIMTIHQSRGLVDLSENLSETWSSKLCLATVYQDETARRGSSPNYRYMTSLAFKPCDCGWATIEDFVILHPFLPLAAITQHGVVLKREPNGKQTTHVLRDIVLWTFSDTGNDALDNVQRQHTRLEFQGDGDFFYGKHLASHSHLQRSAMMRACDESSKTDNGAFDSQMVATSNSAVQGLNTTLSAVTSAGSQLLSSLEKVGAGSIVRQTLREDGLMVSKELTQLPRSLFSIADPTILPQGDRSSVRVVFNRTNRAFEPYEVYVGRPENSCGPSNIELPLVLMRQEETIPTYVGSGSYSFEEDQSSH</sequence>
<dbReference type="Proteomes" id="UP001148629">
    <property type="component" value="Unassembled WGS sequence"/>
</dbReference>
<organism evidence="1 2">
    <name type="scientific">Fusarium decemcellulare</name>
    <dbReference type="NCBI Taxonomy" id="57161"/>
    <lineage>
        <taxon>Eukaryota</taxon>
        <taxon>Fungi</taxon>
        <taxon>Dikarya</taxon>
        <taxon>Ascomycota</taxon>
        <taxon>Pezizomycotina</taxon>
        <taxon>Sordariomycetes</taxon>
        <taxon>Hypocreomycetidae</taxon>
        <taxon>Hypocreales</taxon>
        <taxon>Nectriaceae</taxon>
        <taxon>Fusarium</taxon>
        <taxon>Fusarium decemcellulare species complex</taxon>
    </lineage>
</organism>
<protein>
    <submittedName>
        <fullName evidence="1">Uncharacterized protein</fullName>
    </submittedName>
</protein>
<reference evidence="1" key="1">
    <citation type="submission" date="2022-08" db="EMBL/GenBank/DDBJ databases">
        <title>Genome Sequence of Fusarium decemcellulare.</title>
        <authorList>
            <person name="Buettner E."/>
        </authorList>
    </citation>
    <scope>NUCLEOTIDE SEQUENCE</scope>
    <source>
        <strain evidence="1">Babe19</strain>
    </source>
</reference>
<evidence type="ECO:0000313" key="1">
    <source>
        <dbReference type="EMBL" id="KAJ3539608.1"/>
    </source>
</evidence>
<keyword evidence="2" id="KW-1185">Reference proteome</keyword>
<evidence type="ECO:0000313" key="2">
    <source>
        <dbReference type="Proteomes" id="UP001148629"/>
    </source>
</evidence>